<dbReference type="EMBL" id="JAAXOP010000002">
    <property type="protein sequence ID" value="NKY49682.1"/>
    <property type="molecule type" value="Genomic_DNA"/>
</dbReference>
<dbReference type="InterPro" id="IPR036390">
    <property type="entry name" value="WH_DNA-bd_sf"/>
</dbReference>
<dbReference type="AlphaFoldDB" id="A0A846XUI5"/>
<gene>
    <name evidence="3" type="ORF">HGA08_05565</name>
</gene>
<dbReference type="Pfam" id="PF03551">
    <property type="entry name" value="PadR"/>
    <property type="match status" value="1"/>
</dbReference>
<feature type="domain" description="Transcription regulator PadR N-terminal" evidence="1">
    <location>
        <begin position="7"/>
        <end position="78"/>
    </location>
</feature>
<reference evidence="3 4" key="1">
    <citation type="submission" date="2020-04" db="EMBL/GenBank/DDBJ databases">
        <title>MicrobeNet Type strains.</title>
        <authorList>
            <person name="Nicholson A.C."/>
        </authorList>
    </citation>
    <scope>NUCLEOTIDE SEQUENCE [LARGE SCALE GENOMIC DNA]</scope>
    <source>
        <strain evidence="3 4">JCM 12354</strain>
    </source>
</reference>
<name>A0A846XUI5_9NOCA</name>
<dbReference type="Gene3D" id="1.10.10.10">
    <property type="entry name" value="Winged helix-like DNA-binding domain superfamily/Winged helix DNA-binding domain"/>
    <property type="match status" value="1"/>
</dbReference>
<evidence type="ECO:0000313" key="4">
    <source>
        <dbReference type="Proteomes" id="UP000565711"/>
    </source>
</evidence>
<dbReference type="SUPFAM" id="SSF46785">
    <property type="entry name" value="Winged helix' DNA-binding domain"/>
    <property type="match status" value="1"/>
</dbReference>
<keyword evidence="4" id="KW-1185">Reference proteome</keyword>
<protein>
    <submittedName>
        <fullName evidence="3">PadR family transcriptional regulator</fullName>
    </submittedName>
</protein>
<sequence length="173" mass="19167">MTIRYALLGLLRDCPATGYELTQRFEQGIGRHAWSVKHSQIYPELRKLADEGAIEVVAEGTRGKRVYGLTETGRSDLHAWLLRGPEEGTVRNPLLLWMFLIGGLTPEEATGALEAIAARTAETLDELTLTYKDAAADGADLPGVYAAQFGIFAYRAIGEWAEWAIGEQRKRME</sequence>
<feature type="domain" description="Transcription regulator PadR C-terminal" evidence="2">
    <location>
        <begin position="90"/>
        <end position="166"/>
    </location>
</feature>
<dbReference type="InterPro" id="IPR005149">
    <property type="entry name" value="Tscrpt_reg_PadR_N"/>
</dbReference>
<evidence type="ECO:0000259" key="1">
    <source>
        <dbReference type="Pfam" id="PF03551"/>
    </source>
</evidence>
<dbReference type="RefSeq" id="WP_067867670.1">
    <property type="nucleotide sequence ID" value="NZ_JAAXOP010000002.1"/>
</dbReference>
<dbReference type="InterPro" id="IPR018309">
    <property type="entry name" value="Tscrpt_reg_PadR_C"/>
</dbReference>
<dbReference type="Proteomes" id="UP000565711">
    <property type="component" value="Unassembled WGS sequence"/>
</dbReference>
<dbReference type="Pfam" id="PF10400">
    <property type="entry name" value="Vir_act_alpha_C"/>
    <property type="match status" value="1"/>
</dbReference>
<organism evidence="3 4">
    <name type="scientific">Nocardia vermiculata</name>
    <dbReference type="NCBI Taxonomy" id="257274"/>
    <lineage>
        <taxon>Bacteria</taxon>
        <taxon>Bacillati</taxon>
        <taxon>Actinomycetota</taxon>
        <taxon>Actinomycetes</taxon>
        <taxon>Mycobacteriales</taxon>
        <taxon>Nocardiaceae</taxon>
        <taxon>Nocardia</taxon>
    </lineage>
</organism>
<evidence type="ECO:0000259" key="2">
    <source>
        <dbReference type="Pfam" id="PF10400"/>
    </source>
</evidence>
<dbReference type="InterPro" id="IPR036388">
    <property type="entry name" value="WH-like_DNA-bd_sf"/>
</dbReference>
<evidence type="ECO:0000313" key="3">
    <source>
        <dbReference type="EMBL" id="NKY49682.1"/>
    </source>
</evidence>
<comment type="caution">
    <text evidence="3">The sequence shown here is derived from an EMBL/GenBank/DDBJ whole genome shotgun (WGS) entry which is preliminary data.</text>
</comment>
<proteinExistence type="predicted"/>
<accession>A0A846XUI5</accession>
<dbReference type="PANTHER" id="PTHR43252">
    <property type="entry name" value="TRANSCRIPTIONAL REGULATOR YQJI"/>
    <property type="match status" value="1"/>
</dbReference>
<dbReference type="PANTHER" id="PTHR43252:SF6">
    <property type="entry name" value="NEGATIVE TRANSCRIPTION REGULATOR PADR"/>
    <property type="match status" value="1"/>
</dbReference>